<gene>
    <name evidence="4" type="ORF">JHE00_16980</name>
</gene>
<feature type="domain" description="Polysaccharide lyase 14" evidence="3">
    <location>
        <begin position="79"/>
        <end position="279"/>
    </location>
</feature>
<sequence length="306" mass="33060">MPAMTTTARLTTAAAAALVLSTVATPGAAADRSPTENGFERPAAGEPYPLEQWAEDGWSAPWSLGMRERTVIDDSTPAHSGGKSLRVLYPGGKVGPQESGAQAPFELDGAREYYLSMWIRFDEDFSWGTTSYAGKVGVGLAGGEFCSGGDTCDGTNGFSSRFIWQREDGEAALYYYHMDKPGKYGDYAELKRDGSVIHWPRGEWVNVVQRVRVNTVTDGEANRDGEIEVFYNGESAATVSGLRFVTNDDLVDAAYLDSFAGGATPDFAPRHDSYINYDDLRVSTDRADIPELDGRRVAAPSAPPPA</sequence>
<dbReference type="EMBL" id="JAENJH010000003">
    <property type="protein sequence ID" value="MBK1786025.1"/>
    <property type="molecule type" value="Genomic_DNA"/>
</dbReference>
<evidence type="ECO:0000256" key="1">
    <source>
        <dbReference type="SAM" id="MobiDB-lite"/>
    </source>
</evidence>
<proteinExistence type="predicted"/>
<dbReference type="AlphaFoldDB" id="A0A934V6B4"/>
<reference evidence="4" key="1">
    <citation type="submission" date="2020-12" db="EMBL/GenBank/DDBJ databases">
        <title>Prauserella sp. ASG 168, a novel actinomycete isolated from cave rock.</title>
        <authorList>
            <person name="Suriyachadkun C."/>
        </authorList>
    </citation>
    <scope>NUCLEOTIDE SEQUENCE</scope>
    <source>
        <strain evidence="4">ASG 168</strain>
    </source>
</reference>
<keyword evidence="2" id="KW-0732">Signal</keyword>
<protein>
    <recommendedName>
        <fullName evidence="3">Polysaccharide lyase 14 domain-containing protein</fullName>
    </recommendedName>
</protein>
<evidence type="ECO:0000256" key="2">
    <source>
        <dbReference type="SAM" id="SignalP"/>
    </source>
</evidence>
<evidence type="ECO:0000313" key="4">
    <source>
        <dbReference type="EMBL" id="MBK1786025.1"/>
    </source>
</evidence>
<feature type="signal peptide" evidence="2">
    <location>
        <begin position="1"/>
        <end position="29"/>
    </location>
</feature>
<evidence type="ECO:0000259" key="3">
    <source>
        <dbReference type="Pfam" id="PF21294"/>
    </source>
</evidence>
<dbReference type="PANTHER" id="PTHR40124:SF1">
    <property type="entry name" value="DISAGGREGATASE RELATED REPEAT PROTEIN"/>
    <property type="match status" value="1"/>
</dbReference>
<dbReference type="Gene3D" id="2.60.120.200">
    <property type="match status" value="1"/>
</dbReference>
<dbReference type="Pfam" id="PF21294">
    <property type="entry name" value="Polysacc_lyase_14"/>
    <property type="match status" value="1"/>
</dbReference>
<name>A0A934V6B4_9PSEU</name>
<organism evidence="4 5">
    <name type="scientific">Prauserella cavernicola</name>
    <dbReference type="NCBI Taxonomy" id="2800127"/>
    <lineage>
        <taxon>Bacteria</taxon>
        <taxon>Bacillati</taxon>
        <taxon>Actinomycetota</taxon>
        <taxon>Actinomycetes</taxon>
        <taxon>Pseudonocardiales</taxon>
        <taxon>Pseudonocardiaceae</taxon>
        <taxon>Prauserella</taxon>
    </lineage>
</organism>
<evidence type="ECO:0000313" key="5">
    <source>
        <dbReference type="Proteomes" id="UP000635245"/>
    </source>
</evidence>
<comment type="caution">
    <text evidence="4">The sequence shown here is derived from an EMBL/GenBank/DDBJ whole genome shotgun (WGS) entry which is preliminary data.</text>
</comment>
<feature type="region of interest" description="Disordered" evidence="1">
    <location>
        <begin position="27"/>
        <end position="50"/>
    </location>
</feature>
<accession>A0A934V6B4</accession>
<dbReference type="InterPro" id="IPR048958">
    <property type="entry name" value="Polysacc_lyase_14"/>
</dbReference>
<feature type="chain" id="PRO_5037519327" description="Polysaccharide lyase 14 domain-containing protein" evidence="2">
    <location>
        <begin position="30"/>
        <end position="306"/>
    </location>
</feature>
<dbReference type="PANTHER" id="PTHR40124">
    <property type="match status" value="1"/>
</dbReference>
<keyword evidence="5" id="KW-1185">Reference proteome</keyword>
<dbReference type="Proteomes" id="UP000635245">
    <property type="component" value="Unassembled WGS sequence"/>
</dbReference>